<dbReference type="Proteomes" id="UP000287188">
    <property type="component" value="Unassembled WGS sequence"/>
</dbReference>
<keyword evidence="6" id="KW-1185">Reference proteome</keyword>
<reference evidence="6" key="1">
    <citation type="submission" date="2018-12" db="EMBL/GenBank/DDBJ databases">
        <title>Tengunoibacter tsumagoiensis gen. nov., sp. nov., Dictyobacter kobayashii sp. nov., D. alpinus sp. nov., and D. joshuensis sp. nov. and description of Dictyobacteraceae fam. nov. within the order Ktedonobacterales isolated from Tengu-no-mugimeshi.</title>
        <authorList>
            <person name="Wang C.M."/>
            <person name="Zheng Y."/>
            <person name="Sakai Y."/>
            <person name="Toyoda A."/>
            <person name="Minakuchi Y."/>
            <person name="Abe K."/>
            <person name="Yokota A."/>
            <person name="Yabe S."/>
        </authorList>
    </citation>
    <scope>NUCLEOTIDE SEQUENCE [LARGE SCALE GENOMIC DNA]</scope>
    <source>
        <strain evidence="6">Uno11</strain>
    </source>
</reference>
<protein>
    <recommendedName>
        <fullName evidence="1">site-specific DNA-methyltransferase (adenine-specific)</fullName>
        <ecNumber evidence="1">2.1.1.72</ecNumber>
    </recommendedName>
</protein>
<dbReference type="PANTHER" id="PTHR33841:SF1">
    <property type="entry name" value="DNA METHYLTRANSFERASE A"/>
    <property type="match status" value="1"/>
</dbReference>
<dbReference type="EMBL" id="BIFS01000002">
    <property type="protein sequence ID" value="GCE23608.1"/>
    <property type="molecule type" value="Genomic_DNA"/>
</dbReference>
<dbReference type="InterPro" id="IPR029063">
    <property type="entry name" value="SAM-dependent_MTases_sf"/>
</dbReference>
<sequence length="471" mass="53373">MRNRQRSTFPTVTSEGALLPIDVLQRIARFDPDLPGLRAEDYYHDGEKLNEVISASWSKVLRAWQKFQYSTMNLGESQSGTTQTREHWLLPLFSELGYGRLFGVKALEVGENSYPISHGWQHLPIHLVSFKVDLDQLSRGTTTAAGGSGSARRSPYSMVQELLNRSTEHLWGMVSNGLQLRVLRKNVSLTRLSYVEFDLETMLRGELYADFVLLWLLCHQSRVEAERPSDCWLEKWSRLAQDQGMRILNKLRDGVETAINTLGAGYLAHPANNVLRQKLRDGTLQPQEYYRQVLRFVYRMIVLFVAEDRDVLFAPDADEQARERYTRYYSTARLRRYAEQRLGTRHADLYQVLWLVMEQIGGEAGSVGCPGLGLPALNGFLFSSKSAIDLVGCQLANHDLLKAVRSLSLTYDNNVPRHVDYKNIGSEELGSVYESLLELHPELDIEAGTFALTTASGNDRKTTGSYYTPPA</sequence>
<dbReference type="OrthoDB" id="9815272at2"/>
<dbReference type="SUPFAM" id="SSF53335">
    <property type="entry name" value="S-adenosyl-L-methionine-dependent methyltransferases"/>
    <property type="match status" value="1"/>
</dbReference>
<evidence type="ECO:0000256" key="2">
    <source>
        <dbReference type="ARBA" id="ARBA00022603"/>
    </source>
</evidence>
<gene>
    <name evidence="5" type="ORF">KDK_74080</name>
</gene>
<dbReference type="RefSeq" id="WP_126557007.1">
    <property type="nucleotide sequence ID" value="NZ_BIFS01000002.1"/>
</dbReference>
<name>A0A402AWY4_9CHLR</name>
<keyword evidence="3" id="KW-0808">Transferase</keyword>
<evidence type="ECO:0000256" key="3">
    <source>
        <dbReference type="ARBA" id="ARBA00022679"/>
    </source>
</evidence>
<proteinExistence type="predicted"/>
<accession>A0A402AWY4</accession>
<keyword evidence="2" id="KW-0489">Methyltransferase</keyword>
<evidence type="ECO:0000256" key="1">
    <source>
        <dbReference type="ARBA" id="ARBA00011900"/>
    </source>
</evidence>
<organism evidence="5 6">
    <name type="scientific">Dictyobacter kobayashii</name>
    <dbReference type="NCBI Taxonomy" id="2014872"/>
    <lineage>
        <taxon>Bacteria</taxon>
        <taxon>Bacillati</taxon>
        <taxon>Chloroflexota</taxon>
        <taxon>Ktedonobacteria</taxon>
        <taxon>Ktedonobacterales</taxon>
        <taxon>Dictyobacteraceae</taxon>
        <taxon>Dictyobacter</taxon>
    </lineage>
</organism>
<comment type="caution">
    <text evidence="5">The sequence shown here is derived from an EMBL/GenBank/DDBJ whole genome shotgun (WGS) entry which is preliminary data.</text>
</comment>
<evidence type="ECO:0000313" key="5">
    <source>
        <dbReference type="EMBL" id="GCE23608.1"/>
    </source>
</evidence>
<dbReference type="GO" id="GO:0032259">
    <property type="term" value="P:methylation"/>
    <property type="evidence" value="ECO:0007669"/>
    <property type="project" value="UniProtKB-KW"/>
</dbReference>
<dbReference type="PANTHER" id="PTHR33841">
    <property type="entry name" value="DNA METHYLTRANSFERASE YEEA-RELATED"/>
    <property type="match status" value="1"/>
</dbReference>
<evidence type="ECO:0000256" key="4">
    <source>
        <dbReference type="ARBA" id="ARBA00047942"/>
    </source>
</evidence>
<dbReference type="GO" id="GO:0009007">
    <property type="term" value="F:site-specific DNA-methyltransferase (adenine-specific) activity"/>
    <property type="evidence" value="ECO:0007669"/>
    <property type="project" value="UniProtKB-EC"/>
</dbReference>
<dbReference type="InterPro" id="IPR050953">
    <property type="entry name" value="N4_N6_ade-DNA_methylase"/>
</dbReference>
<evidence type="ECO:0000313" key="6">
    <source>
        <dbReference type="Proteomes" id="UP000287188"/>
    </source>
</evidence>
<comment type="catalytic activity">
    <reaction evidence="4">
        <text>a 2'-deoxyadenosine in DNA + S-adenosyl-L-methionine = an N(6)-methyl-2'-deoxyadenosine in DNA + S-adenosyl-L-homocysteine + H(+)</text>
        <dbReference type="Rhea" id="RHEA:15197"/>
        <dbReference type="Rhea" id="RHEA-COMP:12418"/>
        <dbReference type="Rhea" id="RHEA-COMP:12419"/>
        <dbReference type="ChEBI" id="CHEBI:15378"/>
        <dbReference type="ChEBI" id="CHEBI:57856"/>
        <dbReference type="ChEBI" id="CHEBI:59789"/>
        <dbReference type="ChEBI" id="CHEBI:90615"/>
        <dbReference type="ChEBI" id="CHEBI:90616"/>
        <dbReference type="EC" id="2.1.1.72"/>
    </reaction>
</comment>
<dbReference type="AlphaFoldDB" id="A0A402AWY4"/>
<dbReference type="EC" id="2.1.1.72" evidence="1"/>